<evidence type="ECO:0000313" key="1">
    <source>
        <dbReference type="EMBL" id="ORY95439.1"/>
    </source>
</evidence>
<dbReference type="OrthoDB" id="5511684at2759"/>
<dbReference type="OMA" id="VKTANYN"/>
<gene>
    <name evidence="1" type="ORF">BCR43DRAFT_549123</name>
</gene>
<comment type="caution">
    <text evidence="1">The sequence shown here is derived from an EMBL/GenBank/DDBJ whole genome shotgun (WGS) entry which is preliminary data.</text>
</comment>
<evidence type="ECO:0008006" key="3">
    <source>
        <dbReference type="Google" id="ProtNLM"/>
    </source>
</evidence>
<sequence>MGLLQTFARTLKKNPALTPLFAFSAIGYTAALTHGLHVLRTHPEVEVDRKHNPEPWNRIKQDQNVKMLCPHPDFYASRKDMKSPSFGASQA</sequence>
<dbReference type="PANTHER" id="PTHR14256:SF1">
    <property type="entry name" value="GEO09626P1"/>
    <property type="match status" value="1"/>
</dbReference>
<reference evidence="1 2" key="1">
    <citation type="submission" date="2016-07" db="EMBL/GenBank/DDBJ databases">
        <title>Pervasive Adenine N6-methylation of Active Genes in Fungi.</title>
        <authorList>
            <consortium name="DOE Joint Genome Institute"/>
            <person name="Mondo S.J."/>
            <person name="Dannebaum R.O."/>
            <person name="Kuo R.C."/>
            <person name="Labutti K."/>
            <person name="Haridas S."/>
            <person name="Kuo A."/>
            <person name="Salamov A."/>
            <person name="Ahrendt S.R."/>
            <person name="Lipzen A."/>
            <person name="Sullivan W."/>
            <person name="Andreopoulos W.B."/>
            <person name="Clum A."/>
            <person name="Lindquist E."/>
            <person name="Daum C."/>
            <person name="Ramamoorthy G.K."/>
            <person name="Gryganskyi A."/>
            <person name="Culley D."/>
            <person name="Magnuson J.K."/>
            <person name="James T.Y."/>
            <person name="O'Malley M.A."/>
            <person name="Stajich J.E."/>
            <person name="Spatafora J.W."/>
            <person name="Visel A."/>
            <person name="Grigoriev I.V."/>
        </authorList>
    </citation>
    <scope>NUCLEOTIDE SEQUENCE [LARGE SCALE GENOMIC DNA]</scope>
    <source>
        <strain evidence="1 2">NRRL 2496</strain>
    </source>
</reference>
<keyword evidence="2" id="KW-1185">Reference proteome</keyword>
<accession>A0A1X2H9V7</accession>
<protein>
    <recommendedName>
        <fullName evidence="3">NADH-ubiquinone reductase complex 1 MLRQ subunit-domain-containing protein</fullName>
    </recommendedName>
</protein>
<organism evidence="1 2">
    <name type="scientific">Syncephalastrum racemosum</name>
    <name type="common">Filamentous fungus</name>
    <dbReference type="NCBI Taxonomy" id="13706"/>
    <lineage>
        <taxon>Eukaryota</taxon>
        <taxon>Fungi</taxon>
        <taxon>Fungi incertae sedis</taxon>
        <taxon>Mucoromycota</taxon>
        <taxon>Mucoromycotina</taxon>
        <taxon>Mucoromycetes</taxon>
        <taxon>Mucorales</taxon>
        <taxon>Syncephalastraceae</taxon>
        <taxon>Syncephalastrum</taxon>
    </lineage>
</organism>
<proteinExistence type="predicted"/>
<dbReference type="InParanoid" id="A0A1X2H9V7"/>
<dbReference type="InterPro" id="IPR010530">
    <property type="entry name" value="B12D"/>
</dbReference>
<dbReference type="PANTHER" id="PTHR14256">
    <property type="entry name" value="NADH-UBIQUINONE OXIDOREDUCTASE MLRQ SUBUNIT"/>
    <property type="match status" value="1"/>
</dbReference>
<name>A0A1X2H9V7_SYNRA</name>
<evidence type="ECO:0000313" key="2">
    <source>
        <dbReference type="Proteomes" id="UP000242180"/>
    </source>
</evidence>
<dbReference type="AlphaFoldDB" id="A0A1X2H9V7"/>
<dbReference type="Pfam" id="PF06522">
    <property type="entry name" value="B12D"/>
    <property type="match status" value="1"/>
</dbReference>
<dbReference type="Proteomes" id="UP000242180">
    <property type="component" value="Unassembled WGS sequence"/>
</dbReference>
<dbReference type="STRING" id="13706.A0A1X2H9V7"/>
<dbReference type="EMBL" id="MCGN01000006">
    <property type="protein sequence ID" value="ORY95439.1"/>
    <property type="molecule type" value="Genomic_DNA"/>
</dbReference>